<dbReference type="EMBL" id="QSBY01000005">
    <property type="protein sequence ID" value="RHW72393.1"/>
    <property type="molecule type" value="Genomic_DNA"/>
</dbReference>
<evidence type="ECO:0000313" key="3">
    <source>
        <dbReference type="Proteomes" id="UP000266743"/>
    </source>
</evidence>
<feature type="coiled-coil region" evidence="1">
    <location>
        <begin position="58"/>
        <end position="121"/>
    </location>
</feature>
<accession>A0A3L6L6T2</accession>
<gene>
    <name evidence="2" type="ORF">DPX39_050026400</name>
</gene>
<evidence type="ECO:0000313" key="2">
    <source>
        <dbReference type="EMBL" id="RHW72393.1"/>
    </source>
</evidence>
<name>A0A3L6L6T2_9TRYP</name>
<proteinExistence type="predicted"/>
<reference evidence="2 3" key="1">
    <citation type="submission" date="2018-09" db="EMBL/GenBank/DDBJ databases">
        <title>whole genome sequence of T. equiperdum IVM-t1 strain.</title>
        <authorList>
            <person name="Suganuma K."/>
        </authorList>
    </citation>
    <scope>NUCLEOTIDE SEQUENCE [LARGE SCALE GENOMIC DNA]</scope>
    <source>
        <strain evidence="2 3">IVM-t1</strain>
    </source>
</reference>
<organism evidence="2 3">
    <name type="scientific">Trypanosoma brucei equiperdum</name>
    <dbReference type="NCBI Taxonomy" id="630700"/>
    <lineage>
        <taxon>Eukaryota</taxon>
        <taxon>Discoba</taxon>
        <taxon>Euglenozoa</taxon>
        <taxon>Kinetoplastea</taxon>
        <taxon>Metakinetoplastina</taxon>
        <taxon>Trypanosomatida</taxon>
        <taxon>Trypanosomatidae</taxon>
        <taxon>Trypanosoma</taxon>
    </lineage>
</organism>
<feature type="coiled-coil region" evidence="1">
    <location>
        <begin position="172"/>
        <end position="214"/>
    </location>
</feature>
<protein>
    <submittedName>
        <fullName evidence="2">Uncharacterized protein</fullName>
    </submittedName>
</protein>
<dbReference type="AlphaFoldDB" id="A0A3L6L6T2"/>
<keyword evidence="1" id="KW-0175">Coiled coil</keyword>
<dbReference type="SUPFAM" id="SSF57845">
    <property type="entry name" value="B-box zinc-binding domain"/>
    <property type="match status" value="1"/>
</dbReference>
<comment type="caution">
    <text evidence="2">The sequence shown here is derived from an EMBL/GenBank/DDBJ whole genome shotgun (WGS) entry which is preliminary data.</text>
</comment>
<sequence>MAALRYFPCPLFPGEVEDFYCTNCHTSCSALSLLVGPHTGHSRIPLSLATQYFPSALLRNANTLLQRLRDEYEQPRAEHMLALGRALEHLKQQREQKLKGLQELRRDVLLIDKELNAVEQRRVAAICHWSRKRQSFADEARKILHGADTLAKAAGLRDPTSDEVAEEKRTINAEARQMIAKELEDVRKLLSEPLELLSNEMKNLSQELSVERNCCSLEGSESDDEAMRFFYAKDMTRRSMGTCGIDTLPTSDTRVVLDELLTSGPGNATSSGLSDPFGKELVEAASECGSVGSSVSANERCRWRDNMKQRERLLHEGLNRCLLNRI</sequence>
<dbReference type="Proteomes" id="UP000266743">
    <property type="component" value="Chromosome 5"/>
</dbReference>
<evidence type="ECO:0000256" key="1">
    <source>
        <dbReference type="SAM" id="Coils"/>
    </source>
</evidence>